<dbReference type="RefSeq" id="WP_147571985.1">
    <property type="nucleotide sequence ID" value="NZ_JACOPO010000009.1"/>
</dbReference>
<name>A0A8J6JBH0_9FIRM</name>
<dbReference type="EMBL" id="JACOPO010000009">
    <property type="protein sequence ID" value="MBC5723463.1"/>
    <property type="molecule type" value="Genomic_DNA"/>
</dbReference>
<accession>A0A8J6JBH0</accession>
<comment type="caution">
    <text evidence="1">The sequence shown here is derived from an EMBL/GenBank/DDBJ whole genome shotgun (WGS) entry which is preliminary data.</text>
</comment>
<sequence length="169" mass="18800">MIRLLGATLLAAGCAWIGFRASWEMRARGRAMGEVAEGLELLERELELGGAPLPHLVDDLSGRTRGQARLLFQDLRQALEHLDQEGLSRSWPTLIDRRRELGESGRACLYPLGELLGRYDSQAQIQGISAARRHLEEEREKDAEESRRQGRVCQALGLTGGAFLVILLI</sequence>
<proteinExistence type="predicted"/>
<gene>
    <name evidence="1" type="ORF">H8S11_11655</name>
</gene>
<evidence type="ECO:0000313" key="2">
    <source>
        <dbReference type="Proteomes" id="UP000628736"/>
    </source>
</evidence>
<dbReference type="AlphaFoldDB" id="A0A8J6JBH0"/>
<dbReference type="Pfam" id="PF09548">
    <property type="entry name" value="Spore_III_AB"/>
    <property type="match status" value="1"/>
</dbReference>
<dbReference type="InterPro" id="IPR014198">
    <property type="entry name" value="Spore_III_AB"/>
</dbReference>
<organism evidence="1 2">
    <name type="scientific">Flintibacter hominis</name>
    <dbReference type="NCBI Taxonomy" id="2763048"/>
    <lineage>
        <taxon>Bacteria</taxon>
        <taxon>Bacillati</taxon>
        <taxon>Bacillota</taxon>
        <taxon>Clostridia</taxon>
        <taxon>Eubacteriales</taxon>
        <taxon>Flintibacter</taxon>
    </lineage>
</organism>
<reference evidence="1" key="1">
    <citation type="submission" date="2020-08" db="EMBL/GenBank/DDBJ databases">
        <title>Genome public.</title>
        <authorList>
            <person name="Liu C."/>
            <person name="Sun Q."/>
        </authorList>
    </citation>
    <scope>NUCLEOTIDE SEQUENCE</scope>
    <source>
        <strain evidence="1">NSJ-23</strain>
    </source>
</reference>
<dbReference type="Proteomes" id="UP000628736">
    <property type="component" value="Unassembled WGS sequence"/>
</dbReference>
<keyword evidence="2" id="KW-1185">Reference proteome</keyword>
<protein>
    <submittedName>
        <fullName evidence="1">Stage III sporulation protein AB</fullName>
    </submittedName>
</protein>
<evidence type="ECO:0000313" key="1">
    <source>
        <dbReference type="EMBL" id="MBC5723463.1"/>
    </source>
</evidence>